<dbReference type="EnsemblMetazoa" id="XM_024226468.1">
    <property type="protein sequence ID" value="XP_024082236.1"/>
    <property type="gene ID" value="LOC106672781"/>
</dbReference>
<dbReference type="PANTHER" id="PTHR22770">
    <property type="entry name" value="UBIQUITIN CONJUGATING ENZYME 7 INTERACTING PROTEIN-RELATED"/>
    <property type="match status" value="1"/>
</dbReference>
<organism evidence="9 10">
    <name type="scientific">Cimex lectularius</name>
    <name type="common">Bed bug</name>
    <name type="synonym">Acanthia lectularia</name>
    <dbReference type="NCBI Taxonomy" id="79782"/>
    <lineage>
        <taxon>Eukaryota</taxon>
        <taxon>Metazoa</taxon>
        <taxon>Ecdysozoa</taxon>
        <taxon>Arthropoda</taxon>
        <taxon>Hexapoda</taxon>
        <taxon>Insecta</taxon>
        <taxon>Pterygota</taxon>
        <taxon>Neoptera</taxon>
        <taxon>Paraneoptera</taxon>
        <taxon>Hemiptera</taxon>
        <taxon>Heteroptera</taxon>
        <taxon>Panheteroptera</taxon>
        <taxon>Cimicomorpha</taxon>
        <taxon>Cimicidae</taxon>
        <taxon>Cimex</taxon>
    </lineage>
</organism>
<reference evidence="9" key="1">
    <citation type="submission" date="2022-01" db="UniProtKB">
        <authorList>
            <consortium name="EnsemblMetazoa"/>
        </authorList>
    </citation>
    <scope>IDENTIFICATION</scope>
</reference>
<dbReference type="InterPro" id="IPR044066">
    <property type="entry name" value="TRIAD_supradom"/>
</dbReference>
<dbReference type="AlphaFoldDB" id="A0A8I6SFH6"/>
<proteinExistence type="predicted"/>
<dbReference type="RefSeq" id="XP_024082236.1">
    <property type="nucleotide sequence ID" value="XM_024226468.1"/>
</dbReference>
<evidence type="ECO:0000313" key="10">
    <source>
        <dbReference type="Proteomes" id="UP000494040"/>
    </source>
</evidence>
<evidence type="ECO:0000313" key="9">
    <source>
        <dbReference type="EnsemblMetazoa" id="XP_014259959.1"/>
    </source>
</evidence>
<dbReference type="Pfam" id="PF26200">
    <property type="entry name" value="Rcat_RNF216"/>
    <property type="match status" value="1"/>
</dbReference>
<dbReference type="InterPro" id="IPR051628">
    <property type="entry name" value="LUBAC_E3_Ligases"/>
</dbReference>
<dbReference type="OrthoDB" id="10009520at2759"/>
<evidence type="ECO:0000256" key="1">
    <source>
        <dbReference type="ARBA" id="ARBA00004906"/>
    </source>
</evidence>
<dbReference type="InterPro" id="IPR047546">
    <property type="entry name" value="Rcat_RBR_RNF216"/>
</dbReference>
<dbReference type="RefSeq" id="XP_014259959.1">
    <property type="nucleotide sequence ID" value="XM_014404473.2"/>
</dbReference>
<keyword evidence="7" id="KW-0862">Zinc</keyword>
<dbReference type="Gene3D" id="1.20.120.1750">
    <property type="match status" value="1"/>
</dbReference>
<dbReference type="SUPFAM" id="SSF57850">
    <property type="entry name" value="RING/U-box"/>
    <property type="match status" value="3"/>
</dbReference>
<keyword evidence="10" id="KW-1185">Reference proteome</keyword>
<evidence type="ECO:0000256" key="4">
    <source>
        <dbReference type="ARBA" id="ARBA00022737"/>
    </source>
</evidence>
<dbReference type="Gene3D" id="3.30.40.10">
    <property type="entry name" value="Zinc/RING finger domain, C3HC4 (zinc finger)"/>
    <property type="match status" value="1"/>
</dbReference>
<dbReference type="InterPro" id="IPR047545">
    <property type="entry name" value="BRcat_RBR_RNF216"/>
</dbReference>
<dbReference type="Proteomes" id="UP000494040">
    <property type="component" value="Unassembled WGS sequence"/>
</dbReference>
<dbReference type="OMA" id="CPYSMEL"/>
<dbReference type="CDD" id="cd20353">
    <property type="entry name" value="Rcat_RBR_RNF216"/>
    <property type="match status" value="1"/>
</dbReference>
<evidence type="ECO:0000256" key="7">
    <source>
        <dbReference type="ARBA" id="ARBA00022833"/>
    </source>
</evidence>
<protein>
    <recommendedName>
        <fullName evidence="8">RING-type domain-containing protein</fullName>
    </recommendedName>
</protein>
<evidence type="ECO:0000256" key="3">
    <source>
        <dbReference type="ARBA" id="ARBA00022723"/>
    </source>
</evidence>
<dbReference type="CDD" id="cd20339">
    <property type="entry name" value="BRcat_RBR_RNF216"/>
    <property type="match status" value="1"/>
</dbReference>
<evidence type="ECO:0000259" key="8">
    <source>
        <dbReference type="PROSITE" id="PS51873"/>
    </source>
</evidence>
<evidence type="ECO:0000256" key="2">
    <source>
        <dbReference type="ARBA" id="ARBA00022679"/>
    </source>
</evidence>
<accession>A0A8I6SFH6</accession>
<evidence type="ECO:0000256" key="6">
    <source>
        <dbReference type="ARBA" id="ARBA00022786"/>
    </source>
</evidence>
<dbReference type="GO" id="GO:0016740">
    <property type="term" value="F:transferase activity"/>
    <property type="evidence" value="ECO:0007669"/>
    <property type="project" value="UniProtKB-KW"/>
</dbReference>
<keyword evidence="2" id="KW-0808">Transferase</keyword>
<name>A0A8I6SFH6_CIMLE</name>
<dbReference type="PANTHER" id="PTHR22770:SF47">
    <property type="entry name" value="E3 UBIQUITIN-PROTEIN LIGASE RNF216"/>
    <property type="match status" value="1"/>
</dbReference>
<dbReference type="InterPro" id="IPR013083">
    <property type="entry name" value="Znf_RING/FYVE/PHD"/>
</dbReference>
<evidence type="ECO:0000256" key="5">
    <source>
        <dbReference type="ARBA" id="ARBA00022771"/>
    </source>
</evidence>
<sequence>MDADGLPEFLTISRHYNYLLSIFPSANRNTLIMKCKEFGTDEEAFCSFVSETLDDPTLLQTEIEEEFVLPGDILNVDRMDVEDFLQSLRTKDPLTYFEQLPKSKQHKEQMFEYLKDRYLFYPVEYIASVMVDKSYNLLHIVQHIAANPPNKTTNDRVESGLKKNSPLCINFVKEVRFVENYKKIEEFLLYREELRLIKKIEGDVFLCECCYADDVLDNEIITCSEGHIFCDTCVQKYVEVRLGEGKLAFPCLDDCVGFIPLQSVKNVISNTAFEKLCSKIQEGEVKMANIPGIEFCSFCEYAAIPEENEQYFFCSRCRERICRLCKQKDHTPLNCKENEKEGGKDKLARLLKEESASNKILRKCLICNHVYVKDGGCNVVVCKCGTKLCYLCSTVLGENPYSHGCFTRARRPTD</sequence>
<keyword evidence="5" id="KW-0863">Zinc-finger</keyword>
<keyword evidence="3" id="KW-0479">Metal-binding</keyword>
<dbReference type="PROSITE" id="PS51873">
    <property type="entry name" value="TRIAD"/>
    <property type="match status" value="1"/>
</dbReference>
<feature type="domain" description="RING-type" evidence="8">
    <location>
        <begin position="203"/>
        <end position="409"/>
    </location>
</feature>
<dbReference type="GeneID" id="106672781"/>
<comment type="pathway">
    <text evidence="1">Protein modification; protein ubiquitination.</text>
</comment>
<dbReference type="KEGG" id="clec:106672781"/>
<keyword evidence="4" id="KW-0677">Repeat</keyword>
<keyword evidence="6" id="KW-0833">Ubl conjugation pathway</keyword>
<dbReference type="GO" id="GO:0008270">
    <property type="term" value="F:zinc ion binding"/>
    <property type="evidence" value="ECO:0007669"/>
    <property type="project" value="UniProtKB-KW"/>
</dbReference>
<dbReference type="EnsemblMetazoa" id="XM_014404473.2">
    <property type="protein sequence ID" value="XP_014259959.1"/>
    <property type="gene ID" value="LOC106672781"/>
</dbReference>